<dbReference type="Pfam" id="PF01498">
    <property type="entry name" value="HTH_Tnp_Tc3_2"/>
    <property type="match status" value="1"/>
</dbReference>
<evidence type="ECO:0000313" key="4">
    <source>
        <dbReference type="Proteomes" id="UP000694523"/>
    </source>
</evidence>
<reference evidence="3" key="1">
    <citation type="submission" date="2025-08" db="UniProtKB">
        <authorList>
            <consortium name="Ensembl"/>
        </authorList>
    </citation>
    <scope>IDENTIFICATION</scope>
</reference>
<dbReference type="Ensembl" id="ENSNMLT00000027845.1">
    <property type="protein sequence ID" value="ENSNMLP00000024894.1"/>
    <property type="gene ID" value="ENSNMLG00000015936.1"/>
</dbReference>
<dbReference type="AlphaFoldDB" id="A0A8C6TTR0"/>
<dbReference type="GO" id="GO:0003677">
    <property type="term" value="F:DNA binding"/>
    <property type="evidence" value="ECO:0007669"/>
    <property type="project" value="InterPro"/>
</dbReference>
<dbReference type="InterPro" id="IPR052338">
    <property type="entry name" value="Transposase_5"/>
</dbReference>
<evidence type="ECO:0008006" key="5">
    <source>
        <dbReference type="Google" id="ProtNLM"/>
    </source>
</evidence>
<name>A0A8C6TTR0_9GOBI</name>
<sequence>MRAIAAEVGRSKTVILNFLKNPESYGTTKSSGRPKKISPALSERIQLAVRQDIGQSLTQIKAVTGADCSPITIRRHLRLKGFKNKKPLQGPRILERHRTVRLDFAREHQTWDIERWKNILFSDEKKFHLDGPDSFQRYKQISPEMFFTRHSGIMIWGAFSFSGTMELQEVQGRQTAAGYLQMLQRASLLTEGPRLCGNDWIFQQDNSAVHNAHRTKDYFKENNITVLNQPVCSPDLNPTEHLWRWMAREVYQNGQQFQTVDALREAIFTTWRNVPTHLLETFASSMPQRIMEVINNNGRATHY</sequence>
<proteinExistence type="predicted"/>
<keyword evidence="4" id="KW-1185">Reference proteome</keyword>
<dbReference type="Gene3D" id="3.30.420.10">
    <property type="entry name" value="Ribonuclease H-like superfamily/Ribonuclease H"/>
    <property type="match status" value="1"/>
</dbReference>
<dbReference type="Pfam" id="PF13358">
    <property type="entry name" value="DDE_3"/>
    <property type="match status" value="1"/>
</dbReference>
<dbReference type="InterPro" id="IPR002492">
    <property type="entry name" value="Transposase_Tc1-like"/>
</dbReference>
<dbReference type="GO" id="GO:0015074">
    <property type="term" value="P:DNA integration"/>
    <property type="evidence" value="ECO:0007669"/>
    <property type="project" value="InterPro"/>
</dbReference>
<accession>A0A8C6TTR0</accession>
<protein>
    <recommendedName>
        <fullName evidence="5">Transposase</fullName>
    </recommendedName>
</protein>
<evidence type="ECO:0000259" key="2">
    <source>
        <dbReference type="Pfam" id="PF13358"/>
    </source>
</evidence>
<organism evidence="3 4">
    <name type="scientific">Neogobius melanostomus</name>
    <name type="common">round goby</name>
    <dbReference type="NCBI Taxonomy" id="47308"/>
    <lineage>
        <taxon>Eukaryota</taxon>
        <taxon>Metazoa</taxon>
        <taxon>Chordata</taxon>
        <taxon>Craniata</taxon>
        <taxon>Vertebrata</taxon>
        <taxon>Euteleostomi</taxon>
        <taxon>Actinopterygii</taxon>
        <taxon>Neopterygii</taxon>
        <taxon>Teleostei</taxon>
        <taxon>Neoteleostei</taxon>
        <taxon>Acanthomorphata</taxon>
        <taxon>Gobiaria</taxon>
        <taxon>Gobiiformes</taxon>
        <taxon>Gobioidei</taxon>
        <taxon>Gobiidae</taxon>
        <taxon>Benthophilinae</taxon>
        <taxon>Neogobiini</taxon>
        <taxon>Neogobius</taxon>
    </lineage>
</organism>
<dbReference type="InterPro" id="IPR036397">
    <property type="entry name" value="RNaseH_sf"/>
</dbReference>
<dbReference type="Gene3D" id="1.10.10.60">
    <property type="entry name" value="Homeodomain-like"/>
    <property type="match status" value="1"/>
</dbReference>
<feature type="domain" description="Transposase Tc1-like" evidence="1">
    <location>
        <begin position="44"/>
        <end position="109"/>
    </location>
</feature>
<dbReference type="InterPro" id="IPR038717">
    <property type="entry name" value="Tc1-like_DDE_dom"/>
</dbReference>
<evidence type="ECO:0000313" key="3">
    <source>
        <dbReference type="Ensembl" id="ENSNMLP00000024894.1"/>
    </source>
</evidence>
<dbReference type="GO" id="GO:0006313">
    <property type="term" value="P:DNA transposition"/>
    <property type="evidence" value="ECO:0007669"/>
    <property type="project" value="InterPro"/>
</dbReference>
<dbReference type="Proteomes" id="UP000694523">
    <property type="component" value="Unplaced"/>
</dbReference>
<dbReference type="PANTHER" id="PTHR23022:SF129">
    <property type="entry name" value="TRANSPOSABLE ELEMENT TC3 TRANSPOSASE"/>
    <property type="match status" value="1"/>
</dbReference>
<reference evidence="3" key="2">
    <citation type="submission" date="2025-09" db="UniProtKB">
        <authorList>
            <consortium name="Ensembl"/>
        </authorList>
    </citation>
    <scope>IDENTIFICATION</scope>
</reference>
<feature type="domain" description="Tc1-like transposase DDE" evidence="2">
    <location>
        <begin position="119"/>
        <end position="264"/>
    </location>
</feature>
<evidence type="ECO:0000259" key="1">
    <source>
        <dbReference type="Pfam" id="PF01498"/>
    </source>
</evidence>
<dbReference type="PANTHER" id="PTHR23022">
    <property type="entry name" value="TRANSPOSABLE ELEMENT-RELATED"/>
    <property type="match status" value="1"/>
</dbReference>